<evidence type="ECO:0000313" key="5">
    <source>
        <dbReference type="Proteomes" id="UP000549517"/>
    </source>
</evidence>
<keyword evidence="4" id="KW-1185">Reference proteome</keyword>
<feature type="region of interest" description="Disordered" evidence="1">
    <location>
        <begin position="95"/>
        <end position="118"/>
    </location>
</feature>
<accession>A0A2N6PIM8</accession>
<evidence type="ECO:0000313" key="2">
    <source>
        <dbReference type="EMBL" id="NNG77872.1"/>
    </source>
</evidence>
<dbReference type="EMBL" id="PNFZ01000002">
    <property type="protein sequence ID" value="PMB98533.1"/>
    <property type="molecule type" value="Genomic_DNA"/>
</dbReference>
<dbReference type="NCBIfam" id="TIGR03941">
    <property type="entry name" value="tRNA_deam_assoc"/>
    <property type="match status" value="1"/>
</dbReference>
<dbReference type="GeneID" id="86841979"/>
<dbReference type="Proteomes" id="UP000235703">
    <property type="component" value="Unassembled WGS sequence"/>
</dbReference>
<protein>
    <submittedName>
        <fullName evidence="2">tRNA adenosine deaminase-associated protein</fullName>
    </submittedName>
</protein>
<dbReference type="RefSeq" id="WP_102161095.1">
    <property type="nucleotide sequence ID" value="NZ_BAAAKH010000002.1"/>
</dbReference>
<sequence>MAYFTEILAEGADGYRPLDLDMRDAATLDDLIDMMRSAGEDGEAIAVIEHEDEWFGLVRLLADDEVRVFISDIAAAEESPYADIFADYLDSGPSTLDDSEHFDAGPEHDGDDDDAEDEAEVGMFEPEADAVWGGDADIYADRDVTADELMEQVSRYQSDPARVVAHIGEKAGFADALGSAG</sequence>
<evidence type="ECO:0000256" key="1">
    <source>
        <dbReference type="SAM" id="MobiDB-lite"/>
    </source>
</evidence>
<dbReference type="AlphaFoldDB" id="A0A2N6PIM8"/>
<dbReference type="Proteomes" id="UP000549517">
    <property type="component" value="Unassembled WGS sequence"/>
</dbReference>
<comment type="caution">
    <text evidence="3">The sequence shown here is derived from an EMBL/GenBank/DDBJ whole genome shotgun (WGS) entry which is preliminary data.</text>
</comment>
<gene>
    <name evidence="3" type="ORF">CJ198_04120</name>
    <name evidence="2" type="ORF">HLA91_00545</name>
</gene>
<evidence type="ECO:0000313" key="3">
    <source>
        <dbReference type="EMBL" id="PMB98533.1"/>
    </source>
</evidence>
<dbReference type="InterPro" id="IPR023869">
    <property type="entry name" value="tRNA_Adeno_NH3ase_assoc_put"/>
</dbReference>
<reference evidence="3 4" key="1">
    <citation type="submission" date="2017-09" db="EMBL/GenBank/DDBJ databases">
        <title>Bacterial strain isolated from the female urinary microbiota.</title>
        <authorList>
            <person name="Thomas-White K."/>
            <person name="Kumar N."/>
            <person name="Forster S."/>
            <person name="Putonti C."/>
            <person name="Lawley T."/>
            <person name="Wolfe A.J."/>
        </authorList>
    </citation>
    <scope>NUCLEOTIDE SEQUENCE [LARGE SCALE GENOMIC DNA]</scope>
    <source>
        <strain evidence="3 4">UMB0680</strain>
    </source>
</reference>
<organism evidence="3 4">
    <name type="scientific">Brevibacterium luteolum</name>
    <dbReference type="NCBI Taxonomy" id="199591"/>
    <lineage>
        <taxon>Bacteria</taxon>
        <taxon>Bacillati</taxon>
        <taxon>Actinomycetota</taxon>
        <taxon>Actinomycetes</taxon>
        <taxon>Micrococcales</taxon>
        <taxon>Brevibacteriaceae</taxon>
        <taxon>Brevibacterium</taxon>
    </lineage>
</organism>
<feature type="compositionally biased region" description="Basic and acidic residues" evidence="1">
    <location>
        <begin position="98"/>
        <end position="108"/>
    </location>
</feature>
<proteinExistence type="predicted"/>
<dbReference type="EMBL" id="JABEMC010000001">
    <property type="protein sequence ID" value="NNG77872.1"/>
    <property type="molecule type" value="Genomic_DNA"/>
</dbReference>
<feature type="compositionally biased region" description="Acidic residues" evidence="1">
    <location>
        <begin position="109"/>
        <end position="118"/>
    </location>
</feature>
<evidence type="ECO:0000313" key="4">
    <source>
        <dbReference type="Proteomes" id="UP000235703"/>
    </source>
</evidence>
<name>A0A2N6PIM8_9MICO</name>
<dbReference type="OrthoDB" id="3826766at2"/>
<reference evidence="2 5" key="2">
    <citation type="submission" date="2020-05" db="EMBL/GenBank/DDBJ databases">
        <title>MicrobeNet Type strains.</title>
        <authorList>
            <person name="Nicholson A.C."/>
        </authorList>
    </citation>
    <scope>NUCLEOTIDE SEQUENCE [LARGE SCALE GENOMIC DNA]</scope>
    <source>
        <strain evidence="2 5">CCUG 46604</strain>
    </source>
</reference>